<sequence length="283" mass="33544">MPETKQLGKDEAIGEYFIMGIVVILGIWILFLFYNFVREVYDSIHSYFFDRIPVSRFAVRLRKLSLADSAVLQNTFLFYNQLTQRQQLFFNHRVVIFLEKYRIHGRDISITKEMALTISGTYVMLTFGFRDYLSKSFERIVVYPSVYPSSVSDDYHKGEFNPATKSVVFSWEDFRDGHEIENDNLNLGIHEFTHVLHFDSMRFQHANARLFRKHFNNILVLLTQDDYKQKIEEAALFRDYAKTNEFEFLAVLVEHFFESPVQLKTQLPELYFSVARLLNCERS</sequence>
<dbReference type="CDD" id="cd20170">
    <property type="entry name" value="Peptidase_M90-like"/>
    <property type="match status" value="1"/>
</dbReference>
<dbReference type="AlphaFoldDB" id="A0A255ZY85"/>
<evidence type="ECO:0000313" key="3">
    <source>
        <dbReference type="Proteomes" id="UP000216035"/>
    </source>
</evidence>
<evidence type="ECO:0000313" key="2">
    <source>
        <dbReference type="EMBL" id="OYQ46458.1"/>
    </source>
</evidence>
<protein>
    <recommendedName>
        <fullName evidence="4">Zinc-dependent peptidase</fullName>
    </recommendedName>
</protein>
<dbReference type="InterPro" id="IPR024079">
    <property type="entry name" value="MetalloPept_cat_dom_sf"/>
</dbReference>
<keyword evidence="3" id="KW-1185">Reference proteome</keyword>
<dbReference type="OrthoDB" id="9786424at2"/>
<comment type="caution">
    <text evidence="2">The sequence shown here is derived from an EMBL/GenBank/DDBJ whole genome shotgun (WGS) entry which is preliminary data.</text>
</comment>
<evidence type="ECO:0000256" key="1">
    <source>
        <dbReference type="SAM" id="Phobius"/>
    </source>
</evidence>
<accession>A0A255ZY85</accession>
<keyword evidence="1" id="KW-0812">Transmembrane</keyword>
<dbReference type="GO" id="GO:0008237">
    <property type="term" value="F:metallopeptidase activity"/>
    <property type="evidence" value="ECO:0007669"/>
    <property type="project" value="InterPro"/>
</dbReference>
<keyword evidence="1" id="KW-1133">Transmembrane helix</keyword>
<name>A0A255ZY85_9FLAO</name>
<gene>
    <name evidence="2" type="ORF">CHX27_04385</name>
</gene>
<organism evidence="2 3">
    <name type="scientific">Flavobacterium aurantiibacter</name>
    <dbReference type="NCBI Taxonomy" id="2023067"/>
    <lineage>
        <taxon>Bacteria</taxon>
        <taxon>Pseudomonadati</taxon>
        <taxon>Bacteroidota</taxon>
        <taxon>Flavobacteriia</taxon>
        <taxon>Flavobacteriales</taxon>
        <taxon>Flavobacteriaceae</taxon>
        <taxon>Flavobacterium</taxon>
    </lineage>
</organism>
<dbReference type="InterPro" id="IPR010384">
    <property type="entry name" value="MtfA_fam"/>
</dbReference>
<dbReference type="Proteomes" id="UP000216035">
    <property type="component" value="Unassembled WGS sequence"/>
</dbReference>
<dbReference type="GO" id="GO:0004177">
    <property type="term" value="F:aminopeptidase activity"/>
    <property type="evidence" value="ECO:0007669"/>
    <property type="project" value="TreeGrafter"/>
</dbReference>
<feature type="transmembrane region" description="Helical" evidence="1">
    <location>
        <begin position="16"/>
        <end position="37"/>
    </location>
</feature>
<proteinExistence type="predicted"/>
<keyword evidence="1" id="KW-0472">Membrane</keyword>
<dbReference type="Gene3D" id="3.40.390.10">
    <property type="entry name" value="Collagenase (Catalytic Domain)"/>
    <property type="match status" value="1"/>
</dbReference>
<dbReference type="PANTHER" id="PTHR30164">
    <property type="entry name" value="MTFA PEPTIDASE"/>
    <property type="match status" value="1"/>
</dbReference>
<evidence type="ECO:0008006" key="4">
    <source>
        <dbReference type="Google" id="ProtNLM"/>
    </source>
</evidence>
<dbReference type="SUPFAM" id="SSF55486">
    <property type="entry name" value="Metalloproteases ('zincins'), catalytic domain"/>
    <property type="match status" value="1"/>
</dbReference>
<dbReference type="GO" id="GO:0005829">
    <property type="term" value="C:cytosol"/>
    <property type="evidence" value="ECO:0007669"/>
    <property type="project" value="TreeGrafter"/>
</dbReference>
<dbReference type="Pfam" id="PF06167">
    <property type="entry name" value="Peptidase_M90"/>
    <property type="match status" value="1"/>
</dbReference>
<dbReference type="RefSeq" id="WP_094485550.1">
    <property type="nucleotide sequence ID" value="NZ_NOXX01000164.1"/>
</dbReference>
<dbReference type="PANTHER" id="PTHR30164:SF2">
    <property type="entry name" value="PROTEIN MTFA"/>
    <property type="match status" value="1"/>
</dbReference>
<reference evidence="2 3" key="1">
    <citation type="submission" date="2017-07" db="EMBL/GenBank/DDBJ databases">
        <title>Flavobacterium cyanobacteriorum sp. nov., isolated from cyanobacterial aggregates in a eutrophic lake.</title>
        <authorList>
            <person name="Cai H."/>
        </authorList>
    </citation>
    <scope>NUCLEOTIDE SEQUENCE [LARGE SCALE GENOMIC DNA]</scope>
    <source>
        <strain evidence="2 3">TH167</strain>
    </source>
</reference>
<dbReference type="EMBL" id="NOXX01000164">
    <property type="protein sequence ID" value="OYQ46458.1"/>
    <property type="molecule type" value="Genomic_DNA"/>
</dbReference>